<evidence type="ECO:0000256" key="12">
    <source>
        <dbReference type="ARBA" id="ARBA00023286"/>
    </source>
</evidence>
<evidence type="ECO:0000256" key="8">
    <source>
        <dbReference type="ARBA" id="ARBA00023065"/>
    </source>
</evidence>
<dbReference type="PANTHER" id="PTHR42643">
    <property type="entry name" value="IONOTROPIC RECEPTOR 20A-RELATED"/>
    <property type="match status" value="1"/>
</dbReference>
<comment type="caution">
    <text evidence="16">The sequence shown here is derived from an EMBL/GenBank/DDBJ whole genome shotgun (WGS) entry which is preliminary data.</text>
</comment>
<evidence type="ECO:0000256" key="13">
    <source>
        <dbReference type="ARBA" id="ARBA00023303"/>
    </source>
</evidence>
<proteinExistence type="inferred from homology"/>
<keyword evidence="5 14" id="KW-0812">Transmembrane</keyword>
<dbReference type="OrthoDB" id="6347558at2759"/>
<feature type="transmembrane region" description="Helical" evidence="14">
    <location>
        <begin position="184"/>
        <end position="208"/>
    </location>
</feature>
<dbReference type="GO" id="GO:0050906">
    <property type="term" value="P:detection of stimulus involved in sensory perception"/>
    <property type="evidence" value="ECO:0007669"/>
    <property type="project" value="UniProtKB-ARBA"/>
</dbReference>
<dbReference type="GO" id="GO:0005886">
    <property type="term" value="C:plasma membrane"/>
    <property type="evidence" value="ECO:0007669"/>
    <property type="project" value="UniProtKB-SubCell"/>
</dbReference>
<keyword evidence="6 14" id="KW-1133">Transmembrane helix</keyword>
<keyword evidence="7" id="KW-0175">Coiled coil</keyword>
<comment type="subcellular location">
    <subcellularLocation>
        <location evidence="1">Cell membrane</location>
        <topology evidence="1">Multi-pass membrane protein</topology>
    </subcellularLocation>
</comment>
<keyword evidence="4" id="KW-1003">Cell membrane</keyword>
<feature type="transmembrane region" description="Helical" evidence="14">
    <location>
        <begin position="376"/>
        <end position="399"/>
    </location>
</feature>
<keyword evidence="17" id="KW-1185">Reference proteome</keyword>
<dbReference type="InterPro" id="IPR052192">
    <property type="entry name" value="Insect_Ionotropic_Sensory_Rcpt"/>
</dbReference>
<dbReference type="InterPro" id="IPR019594">
    <property type="entry name" value="Glu/Gly-bd"/>
</dbReference>
<dbReference type="GO" id="GO:0015276">
    <property type="term" value="F:ligand-gated monoatomic ion channel activity"/>
    <property type="evidence" value="ECO:0007669"/>
    <property type="project" value="InterPro"/>
</dbReference>
<protein>
    <recommendedName>
        <fullName evidence="15">Ionotropic glutamate receptor L-glutamate and glycine-binding domain-containing protein</fullName>
    </recommendedName>
</protein>
<keyword evidence="10" id="KW-0675">Receptor</keyword>
<dbReference type="Pfam" id="PF00060">
    <property type="entry name" value="Lig_chan"/>
    <property type="match status" value="1"/>
</dbReference>
<dbReference type="SMART" id="SM00918">
    <property type="entry name" value="Lig_chan-Glu_bd"/>
    <property type="match status" value="1"/>
</dbReference>
<feature type="transmembrane region" description="Helical" evidence="14">
    <location>
        <begin position="122"/>
        <end position="141"/>
    </location>
</feature>
<evidence type="ECO:0000256" key="7">
    <source>
        <dbReference type="ARBA" id="ARBA00023054"/>
    </source>
</evidence>
<dbReference type="EMBL" id="CAKKLH010000331">
    <property type="protein sequence ID" value="CAH0112794.1"/>
    <property type="molecule type" value="Genomic_DNA"/>
</dbReference>
<reference evidence="16" key="1">
    <citation type="submission" date="2021-11" db="EMBL/GenBank/DDBJ databases">
        <authorList>
            <person name="Schell T."/>
        </authorList>
    </citation>
    <scope>NUCLEOTIDE SEQUENCE</scope>
    <source>
        <strain evidence="16">M5</strain>
    </source>
</reference>
<dbReference type="Gene3D" id="1.10.287.70">
    <property type="match status" value="1"/>
</dbReference>
<evidence type="ECO:0000259" key="15">
    <source>
        <dbReference type="SMART" id="SM00918"/>
    </source>
</evidence>
<accession>A0A8J2S134</accession>
<keyword evidence="11" id="KW-0325">Glycoprotein</keyword>
<dbReference type="AlphaFoldDB" id="A0A8J2S134"/>
<evidence type="ECO:0000256" key="1">
    <source>
        <dbReference type="ARBA" id="ARBA00004651"/>
    </source>
</evidence>
<evidence type="ECO:0000256" key="11">
    <source>
        <dbReference type="ARBA" id="ARBA00023180"/>
    </source>
</evidence>
<dbReference type="Gene3D" id="3.40.190.10">
    <property type="entry name" value="Periplasmic binding protein-like II"/>
    <property type="match status" value="1"/>
</dbReference>
<keyword evidence="8" id="KW-0406">Ion transport</keyword>
<dbReference type="Pfam" id="PF10613">
    <property type="entry name" value="Lig_chan-Glu_bd"/>
    <property type="match status" value="1"/>
</dbReference>
<dbReference type="FunFam" id="3.40.190.10:FF:000078">
    <property type="entry name" value="glutamate receptor ionotropic, NMDA 3B"/>
    <property type="match status" value="1"/>
</dbReference>
<keyword evidence="3" id="KW-0813">Transport</keyword>
<feature type="domain" description="Ionotropic glutamate receptor L-glutamate and glycine-binding" evidence="15">
    <location>
        <begin position="6"/>
        <end position="67"/>
    </location>
</feature>
<keyword evidence="13" id="KW-0407">Ion channel</keyword>
<keyword evidence="12" id="KW-1071">Ligand-gated ion channel</keyword>
<organism evidence="16 17">
    <name type="scientific">Daphnia galeata</name>
    <dbReference type="NCBI Taxonomy" id="27404"/>
    <lineage>
        <taxon>Eukaryota</taxon>
        <taxon>Metazoa</taxon>
        <taxon>Ecdysozoa</taxon>
        <taxon>Arthropoda</taxon>
        <taxon>Crustacea</taxon>
        <taxon>Branchiopoda</taxon>
        <taxon>Diplostraca</taxon>
        <taxon>Cladocera</taxon>
        <taxon>Anomopoda</taxon>
        <taxon>Daphniidae</taxon>
        <taxon>Daphnia</taxon>
    </lineage>
</organism>
<dbReference type="InterPro" id="IPR001320">
    <property type="entry name" value="Iontro_rcpt_C"/>
</dbReference>
<dbReference type="PANTHER" id="PTHR42643:SF24">
    <property type="entry name" value="IONOTROPIC RECEPTOR 60A"/>
    <property type="match status" value="1"/>
</dbReference>
<gene>
    <name evidence="16" type="ORF">DGAL_LOCUS16582</name>
</gene>
<evidence type="ECO:0000256" key="14">
    <source>
        <dbReference type="SAM" id="Phobius"/>
    </source>
</evidence>
<evidence type="ECO:0000256" key="3">
    <source>
        <dbReference type="ARBA" id="ARBA00022448"/>
    </source>
</evidence>
<name>A0A8J2S134_9CRUS</name>
<evidence type="ECO:0000256" key="5">
    <source>
        <dbReference type="ARBA" id="ARBA00022692"/>
    </source>
</evidence>
<dbReference type="GO" id="GO:0043226">
    <property type="term" value="C:organelle"/>
    <property type="evidence" value="ECO:0007669"/>
    <property type="project" value="UniProtKB-ARBA"/>
</dbReference>
<comment type="similarity">
    <text evidence="2">Belongs to the glutamate-gated ion channel (TC 1.A.10.1) family.</text>
</comment>
<evidence type="ECO:0000313" key="17">
    <source>
        <dbReference type="Proteomes" id="UP000789390"/>
    </source>
</evidence>
<dbReference type="SUPFAM" id="SSF53850">
    <property type="entry name" value="Periplasmic binding protein-like II"/>
    <property type="match status" value="1"/>
</dbReference>
<keyword evidence="9 14" id="KW-0472">Membrane</keyword>
<evidence type="ECO:0000256" key="10">
    <source>
        <dbReference type="ARBA" id="ARBA00023170"/>
    </source>
</evidence>
<sequence>MKQIPPYVLIRHHPPKNNSHVEGFVPCIISWMAEKYNFTFEYVEPPDGAFGALVNGSWNGLVGLVVLGKIDVGATALSVTYPRSKVIDFTFSFSDDPMALLIPFPQLDSTISGIVKPFQYEVWIGIAFSFIILAFVLWAISRIEWNINRQYFHGKTGWFPQFWFLFRSLVNPNDVIHFTPATRIVIAAWCLMGIVFVNSYTSSLLCYLMAPTFLPVISTVQDLAESHDIEIASLKHTSVDSALFAATSGSFAKLGASLRAHPENLLETLDNIEDIVFYQRKAFPYQETSLKQRIYDDFKATRQCRLSIAKEPLFPDQVAFALPKKSPLTTVYNYELIWLRELGLLNHWVNSFLPRPYRCSAPLSSLRPTSNEKLTLNYLSSAFLLYGVGVGMSILAFLLELISSLWSTSQVIRATPFYNQPIGSCA</sequence>
<evidence type="ECO:0000313" key="16">
    <source>
        <dbReference type="EMBL" id="CAH0112794.1"/>
    </source>
</evidence>
<evidence type="ECO:0000256" key="6">
    <source>
        <dbReference type="ARBA" id="ARBA00022989"/>
    </source>
</evidence>
<evidence type="ECO:0000256" key="9">
    <source>
        <dbReference type="ARBA" id="ARBA00023136"/>
    </source>
</evidence>
<dbReference type="Proteomes" id="UP000789390">
    <property type="component" value="Unassembled WGS sequence"/>
</dbReference>
<evidence type="ECO:0000256" key="2">
    <source>
        <dbReference type="ARBA" id="ARBA00008685"/>
    </source>
</evidence>
<evidence type="ECO:0000256" key="4">
    <source>
        <dbReference type="ARBA" id="ARBA00022475"/>
    </source>
</evidence>